<dbReference type="InterPro" id="IPR041118">
    <property type="entry name" value="Rx_N"/>
</dbReference>
<evidence type="ECO:0000256" key="1">
    <source>
        <dbReference type="ARBA" id="ARBA00008894"/>
    </source>
</evidence>
<keyword evidence="6" id="KW-0067">ATP-binding</keyword>
<dbReference type="KEGG" id="dcr:108213968"/>
<keyword evidence="12" id="KW-1185">Reference proteome</keyword>
<feature type="domain" description="Disease resistance R13L4/SHOC-2-like LRR" evidence="10">
    <location>
        <begin position="544"/>
        <end position="841"/>
    </location>
</feature>
<dbReference type="Pfam" id="PF00931">
    <property type="entry name" value="NB-ARC"/>
    <property type="match status" value="1"/>
</dbReference>
<reference evidence="11" key="2">
    <citation type="submission" date="2022-03" db="EMBL/GenBank/DDBJ databases">
        <title>Draft title - Genomic analysis of global carrot germplasm unveils the trajectory of domestication and the origin of high carotenoid orange carrot.</title>
        <authorList>
            <person name="Iorizzo M."/>
            <person name="Ellison S."/>
            <person name="Senalik D."/>
            <person name="Macko-Podgorni A."/>
            <person name="Grzebelus D."/>
            <person name="Bostan H."/>
            <person name="Rolling W."/>
            <person name="Curaba J."/>
            <person name="Simon P."/>
        </authorList>
    </citation>
    <scope>NUCLEOTIDE SEQUENCE</scope>
    <source>
        <tissue evidence="11">Leaf</tissue>
    </source>
</reference>
<keyword evidence="3" id="KW-0677">Repeat</keyword>
<dbReference type="Gene3D" id="3.80.10.10">
    <property type="entry name" value="Ribonuclease Inhibitor"/>
    <property type="match status" value="1"/>
</dbReference>
<evidence type="ECO:0000259" key="7">
    <source>
        <dbReference type="Pfam" id="PF00931"/>
    </source>
</evidence>
<dbReference type="GO" id="GO:0005524">
    <property type="term" value="F:ATP binding"/>
    <property type="evidence" value="ECO:0007669"/>
    <property type="project" value="UniProtKB-KW"/>
</dbReference>
<dbReference type="InterPro" id="IPR002182">
    <property type="entry name" value="NB-ARC"/>
</dbReference>
<dbReference type="InterPro" id="IPR036388">
    <property type="entry name" value="WH-like_DNA-bd_sf"/>
</dbReference>
<dbReference type="GO" id="GO:0051607">
    <property type="term" value="P:defense response to virus"/>
    <property type="evidence" value="ECO:0007669"/>
    <property type="project" value="UniProtKB-ARBA"/>
</dbReference>
<dbReference type="Gene3D" id="1.10.10.10">
    <property type="entry name" value="Winged helix-like DNA-binding domain superfamily/Winged helix DNA-binding domain"/>
    <property type="match status" value="1"/>
</dbReference>
<organism evidence="11 12">
    <name type="scientific">Daucus carota subsp. sativus</name>
    <name type="common">Carrot</name>
    <dbReference type="NCBI Taxonomy" id="79200"/>
    <lineage>
        <taxon>Eukaryota</taxon>
        <taxon>Viridiplantae</taxon>
        <taxon>Streptophyta</taxon>
        <taxon>Embryophyta</taxon>
        <taxon>Tracheophyta</taxon>
        <taxon>Spermatophyta</taxon>
        <taxon>Magnoliopsida</taxon>
        <taxon>eudicotyledons</taxon>
        <taxon>Gunneridae</taxon>
        <taxon>Pentapetalae</taxon>
        <taxon>asterids</taxon>
        <taxon>campanulids</taxon>
        <taxon>Apiales</taxon>
        <taxon>Apiaceae</taxon>
        <taxon>Apioideae</taxon>
        <taxon>Scandiceae</taxon>
        <taxon>Daucinae</taxon>
        <taxon>Daucus</taxon>
        <taxon>Daucus sect. Daucus</taxon>
    </lineage>
</organism>
<sequence length="874" mass="100093">MVDAAVSFAIEKLHEFVSQQVNIRIGVKDGIEWLKDELGYLLISVRAAEAHQDKDHIRRWTDSVKDVANQAVIILERFSAQQEQHAADEQGGVLECMRRLICICKKEANLYDIGKDIESLKEKIIGIKSRRDEYHINDIIIATPRVQKRRRTLLRAASFDHEKDVVGFEVDYQTLLAQLDNQDSSLGFISIHGMGGLGKSTLASKLYHSSELSHFKSRAWVCVSEDYDITHVLRKIIKCFEKDEQDLLNKMEEVELLRHLRKILLEGDHYLVVIDDIWDVDFWKKIKSAFPDKKNGSRVIITTRNKLVAEGVEDTCFIHELSFLSKDESWKLFCKRAKPTPNLEMLGKEMVDKCGGLPLAIVILSGLLLQKKTYQFWSNVKDQLWRKLKGESSEIQELLNLSYDDLSFNMRQCFLYLARYPEDHTIQVSKLKLLWIAEEFVEKRDGEYMEDVAEDYVNELINRNMIQIELQTVDGQVLVFKIHDLVRDLVIEKAREQKILGIFDPSQQHPDPIHLLQGQARHAIYNGIGEYLKLLGPNSDDLNLRSLAVTSEIDKIKVEEVKLMYTRFHYLKVLDLTSVHGSEGIPEAVGDLVLLKFLGLMGGDKRKDIVIPSSIGKLKSLQTLHGLDWPDNEFEFPKEISELKELKHIIFHGNEGNLNIGRDQTKLQTISTIMYKEWCHIDTNKWTNLHTLVISEEEDSYEEEEYSLESIANLTSLRTLVLLLYGVISTMQPLSSCKHLNKLVLLCKIKDLAEVNFLPDSVTDLTLSVTASTEDPMPILGSLSNLTSLWLMNSGDKMVCSADAFPCLQFLRIQPATGALFELQVDDGALPSLRAFTLERLPFLRAFLLNADRDMIPRRLKSLPDVPDFQQYLL</sequence>
<dbReference type="FunFam" id="3.40.50.300:FF:001091">
    <property type="entry name" value="Probable disease resistance protein At1g61300"/>
    <property type="match status" value="1"/>
</dbReference>
<dbReference type="AlphaFoldDB" id="A0AAF0WMX7"/>
<dbReference type="EMBL" id="CP093345">
    <property type="protein sequence ID" value="WOG90895.1"/>
    <property type="molecule type" value="Genomic_DNA"/>
</dbReference>
<evidence type="ECO:0000256" key="5">
    <source>
        <dbReference type="ARBA" id="ARBA00022821"/>
    </source>
</evidence>
<dbReference type="Pfam" id="PF23559">
    <property type="entry name" value="WHD_DRP"/>
    <property type="match status" value="1"/>
</dbReference>
<dbReference type="SUPFAM" id="SSF52058">
    <property type="entry name" value="L domain-like"/>
    <property type="match status" value="1"/>
</dbReference>
<dbReference type="SUPFAM" id="SSF52540">
    <property type="entry name" value="P-loop containing nucleoside triphosphate hydrolases"/>
    <property type="match status" value="1"/>
</dbReference>
<keyword evidence="2" id="KW-0433">Leucine-rich repeat</keyword>
<evidence type="ECO:0000313" key="12">
    <source>
        <dbReference type="Proteomes" id="UP000077755"/>
    </source>
</evidence>
<evidence type="ECO:0000256" key="2">
    <source>
        <dbReference type="ARBA" id="ARBA00022614"/>
    </source>
</evidence>
<keyword evidence="5" id="KW-0611">Plant defense</keyword>
<dbReference type="InterPro" id="IPR058922">
    <property type="entry name" value="WHD_DRP"/>
</dbReference>
<dbReference type="InterPro" id="IPR032675">
    <property type="entry name" value="LRR_dom_sf"/>
</dbReference>
<feature type="domain" description="NB-ARC" evidence="7">
    <location>
        <begin position="173"/>
        <end position="339"/>
    </location>
</feature>
<dbReference type="Gene3D" id="1.20.5.4130">
    <property type="match status" value="1"/>
</dbReference>
<dbReference type="Gene3D" id="3.40.50.300">
    <property type="entry name" value="P-loop containing nucleotide triphosphate hydrolases"/>
    <property type="match status" value="1"/>
</dbReference>
<dbReference type="PANTHER" id="PTHR23155">
    <property type="entry name" value="DISEASE RESISTANCE PROTEIN RP"/>
    <property type="match status" value="1"/>
</dbReference>
<dbReference type="GO" id="GO:0098542">
    <property type="term" value="P:defense response to other organism"/>
    <property type="evidence" value="ECO:0007669"/>
    <property type="project" value="TreeGrafter"/>
</dbReference>
<evidence type="ECO:0000259" key="9">
    <source>
        <dbReference type="Pfam" id="PF23559"/>
    </source>
</evidence>
<dbReference type="InterPro" id="IPR055414">
    <property type="entry name" value="LRR_R13L4/SHOC2-like"/>
</dbReference>
<evidence type="ECO:0000313" key="11">
    <source>
        <dbReference type="EMBL" id="WOG90895.1"/>
    </source>
</evidence>
<dbReference type="Pfam" id="PF23598">
    <property type="entry name" value="LRR_14"/>
    <property type="match status" value="1"/>
</dbReference>
<dbReference type="PANTHER" id="PTHR23155:SF1193">
    <property type="entry name" value="DISEASE RESISTANCE PROTEIN RPP13-RELATED"/>
    <property type="match status" value="1"/>
</dbReference>
<dbReference type="Proteomes" id="UP000077755">
    <property type="component" value="Chromosome 3"/>
</dbReference>
<dbReference type="InterPro" id="IPR038005">
    <property type="entry name" value="RX-like_CC"/>
</dbReference>
<name>A0AAF0WMX7_DAUCS</name>
<accession>A0AAF0WMX7</accession>
<dbReference type="Gene3D" id="1.10.8.430">
    <property type="entry name" value="Helical domain of apoptotic protease-activating factors"/>
    <property type="match status" value="1"/>
</dbReference>
<feature type="domain" description="Disease resistance N-terminal" evidence="8">
    <location>
        <begin position="5"/>
        <end position="86"/>
    </location>
</feature>
<reference evidence="11" key="1">
    <citation type="journal article" date="2016" name="Nat. Genet.">
        <title>A high-quality carrot genome assembly provides new insights into carotenoid accumulation and asterid genome evolution.</title>
        <authorList>
            <person name="Iorizzo M."/>
            <person name="Ellison S."/>
            <person name="Senalik D."/>
            <person name="Zeng P."/>
            <person name="Satapoomin P."/>
            <person name="Huang J."/>
            <person name="Bowman M."/>
            <person name="Iovene M."/>
            <person name="Sanseverino W."/>
            <person name="Cavagnaro P."/>
            <person name="Yildiz M."/>
            <person name="Macko-Podgorni A."/>
            <person name="Moranska E."/>
            <person name="Grzebelus E."/>
            <person name="Grzebelus D."/>
            <person name="Ashrafi H."/>
            <person name="Zheng Z."/>
            <person name="Cheng S."/>
            <person name="Spooner D."/>
            <person name="Van Deynze A."/>
            <person name="Simon P."/>
        </authorList>
    </citation>
    <scope>NUCLEOTIDE SEQUENCE</scope>
    <source>
        <tissue evidence="11">Leaf</tissue>
    </source>
</reference>
<proteinExistence type="inferred from homology"/>
<dbReference type="PRINTS" id="PR00364">
    <property type="entry name" value="DISEASERSIST"/>
</dbReference>
<dbReference type="FunFam" id="1.10.10.10:FF:000322">
    <property type="entry name" value="Probable disease resistance protein At1g63360"/>
    <property type="match status" value="1"/>
</dbReference>
<evidence type="ECO:0000259" key="10">
    <source>
        <dbReference type="Pfam" id="PF23598"/>
    </source>
</evidence>
<protein>
    <submittedName>
        <fullName evidence="11">Uncharacterized protein</fullName>
    </submittedName>
</protein>
<evidence type="ECO:0000259" key="8">
    <source>
        <dbReference type="Pfam" id="PF18052"/>
    </source>
</evidence>
<dbReference type="Pfam" id="PF18052">
    <property type="entry name" value="Rx_N"/>
    <property type="match status" value="1"/>
</dbReference>
<feature type="domain" description="Disease resistance protein winged helix" evidence="9">
    <location>
        <begin position="420"/>
        <end position="490"/>
    </location>
</feature>
<gene>
    <name evidence="11" type="ORF">DCAR_0310142</name>
</gene>
<evidence type="ECO:0000256" key="6">
    <source>
        <dbReference type="ARBA" id="ARBA00022840"/>
    </source>
</evidence>
<dbReference type="CDD" id="cd14798">
    <property type="entry name" value="RX-CC_like"/>
    <property type="match status" value="1"/>
</dbReference>
<dbReference type="GO" id="GO:0043531">
    <property type="term" value="F:ADP binding"/>
    <property type="evidence" value="ECO:0007669"/>
    <property type="project" value="InterPro"/>
</dbReference>
<keyword evidence="4" id="KW-0547">Nucleotide-binding</keyword>
<dbReference type="InterPro" id="IPR044974">
    <property type="entry name" value="Disease_R_plants"/>
</dbReference>
<dbReference type="InterPro" id="IPR042197">
    <property type="entry name" value="Apaf_helical"/>
</dbReference>
<comment type="similarity">
    <text evidence="1">Belongs to the disease resistance NB-LRR family.</text>
</comment>
<dbReference type="InterPro" id="IPR027417">
    <property type="entry name" value="P-loop_NTPase"/>
</dbReference>
<evidence type="ECO:0000256" key="3">
    <source>
        <dbReference type="ARBA" id="ARBA00022737"/>
    </source>
</evidence>
<evidence type="ECO:0000256" key="4">
    <source>
        <dbReference type="ARBA" id="ARBA00022741"/>
    </source>
</evidence>